<feature type="domain" description="HTH luxR-type" evidence="1">
    <location>
        <begin position="307"/>
        <end position="364"/>
    </location>
</feature>
<organism evidence="2 3">
    <name type="scientific">Roseitalea porphyridii</name>
    <dbReference type="NCBI Taxonomy" id="1852022"/>
    <lineage>
        <taxon>Bacteria</taxon>
        <taxon>Pseudomonadati</taxon>
        <taxon>Pseudomonadota</taxon>
        <taxon>Alphaproteobacteria</taxon>
        <taxon>Hyphomicrobiales</taxon>
        <taxon>Ahrensiaceae</taxon>
        <taxon>Roseitalea</taxon>
    </lineage>
</organism>
<evidence type="ECO:0000313" key="2">
    <source>
        <dbReference type="EMBL" id="QBK29485.1"/>
    </source>
</evidence>
<sequence length="371" mass="39986">MDRLEGILDAIYESALETGDWSATITRIADFCGVENASLVAIDPRIDLALVTSPRADPDIIRQYNETWWQHDPTAAATADASPGTVTDLATTGRELFFSSDFYGEYWSRSGLGAERIASNLYVDDGAFSSVVLQAGARNDEIGDETRARFDILLPHLIRALRANRRLHALEMEATAVRLGGHGGFIAVDGACRIHGMDAVAERLVGQQRGVGVRRGQVVFDDVAVHRTVVHRVHRCMAGQLAGGGVAPLRFGCPKADRALSVEVLPLRGGQHPPMPGLADGSGTLVLLVFRDPDAEARRKIEALRQTFGLTNAEAQLAIEVARGDGREAAAARCGITVNTARSHLSRIFEKTGVSRQAELVNLIASASDRF</sequence>
<accession>A0A4P6UXF2</accession>
<evidence type="ECO:0000259" key="1">
    <source>
        <dbReference type="SMART" id="SM00421"/>
    </source>
</evidence>
<dbReference type="InterPro" id="IPR036388">
    <property type="entry name" value="WH-like_DNA-bd_sf"/>
</dbReference>
<dbReference type="SMART" id="SM00421">
    <property type="entry name" value="HTH_LUXR"/>
    <property type="match status" value="1"/>
</dbReference>
<dbReference type="Proteomes" id="UP000293719">
    <property type="component" value="Chromosome"/>
</dbReference>
<dbReference type="GO" id="GO:0003677">
    <property type="term" value="F:DNA binding"/>
    <property type="evidence" value="ECO:0007669"/>
    <property type="project" value="InterPro"/>
</dbReference>
<reference evidence="2 3" key="1">
    <citation type="journal article" date="2017" name="Int. J. Syst. Evol. Microbiol.">
        <title>Roseitalea porphyridii gen. nov., sp. nov., isolated from a red alga, and reclassification of Hoeflea suaedae Chung et al. 2013 as Pseudohoeflea suaedae gen. nov., comb. nov.</title>
        <authorList>
            <person name="Hyeon J.W."/>
            <person name="Jeong S.E."/>
            <person name="Baek K."/>
            <person name="Jeon C.O."/>
        </authorList>
    </citation>
    <scope>NUCLEOTIDE SEQUENCE [LARGE SCALE GENOMIC DNA]</scope>
    <source>
        <strain evidence="2 3">MA7-20</strain>
    </source>
</reference>
<keyword evidence="3" id="KW-1185">Reference proteome</keyword>
<dbReference type="KEGG" id="rpod:E0E05_02055"/>
<proteinExistence type="predicted"/>
<dbReference type="SUPFAM" id="SSF46894">
    <property type="entry name" value="C-terminal effector domain of the bipartite response regulators"/>
    <property type="match status" value="1"/>
</dbReference>
<protein>
    <submittedName>
        <fullName evidence="2">LuxR family transcriptional regulator</fullName>
    </submittedName>
</protein>
<dbReference type="InterPro" id="IPR016032">
    <property type="entry name" value="Sig_transdc_resp-reg_C-effctor"/>
</dbReference>
<name>A0A4P6UXF2_9HYPH</name>
<dbReference type="EMBL" id="CP036532">
    <property type="protein sequence ID" value="QBK29485.1"/>
    <property type="molecule type" value="Genomic_DNA"/>
</dbReference>
<dbReference type="InterPro" id="IPR000792">
    <property type="entry name" value="Tscrpt_reg_LuxR_C"/>
</dbReference>
<evidence type="ECO:0000313" key="3">
    <source>
        <dbReference type="Proteomes" id="UP000293719"/>
    </source>
</evidence>
<dbReference type="AlphaFoldDB" id="A0A4P6UXF2"/>
<dbReference type="Gene3D" id="1.10.10.10">
    <property type="entry name" value="Winged helix-like DNA-binding domain superfamily/Winged helix DNA-binding domain"/>
    <property type="match status" value="1"/>
</dbReference>
<dbReference type="GO" id="GO:0006355">
    <property type="term" value="P:regulation of DNA-templated transcription"/>
    <property type="evidence" value="ECO:0007669"/>
    <property type="project" value="InterPro"/>
</dbReference>
<gene>
    <name evidence="2" type="ORF">E0E05_02055</name>
</gene>